<accession>A0A9W4E868</accession>
<comment type="catalytic activity">
    <reaction evidence="1">
        <text>Hydrolysis of terminal non-reducing N-acetyl-D-hexosamine residues in N-acetyl-beta-D-hexosaminides.</text>
        <dbReference type="EC" id="3.2.1.52"/>
    </reaction>
</comment>
<keyword evidence="7" id="KW-0732">Signal</keyword>
<proteinExistence type="inferred from homology"/>
<evidence type="ECO:0000256" key="2">
    <source>
        <dbReference type="ARBA" id="ARBA00006285"/>
    </source>
</evidence>
<evidence type="ECO:0000256" key="5">
    <source>
        <dbReference type="ARBA" id="ARBA00023295"/>
    </source>
</evidence>
<dbReference type="Pfam" id="PF02838">
    <property type="entry name" value="Glyco_hydro_20b"/>
    <property type="match status" value="1"/>
</dbReference>
<evidence type="ECO:0000256" key="1">
    <source>
        <dbReference type="ARBA" id="ARBA00001231"/>
    </source>
</evidence>
<feature type="signal peptide" evidence="7">
    <location>
        <begin position="1"/>
        <end position="24"/>
    </location>
</feature>
<keyword evidence="4 10" id="KW-0378">Hydrolase</keyword>
<dbReference type="EC" id="3.2.1.52" evidence="3"/>
<evidence type="ECO:0000256" key="7">
    <source>
        <dbReference type="SAM" id="SignalP"/>
    </source>
</evidence>
<dbReference type="GO" id="GO:0030203">
    <property type="term" value="P:glycosaminoglycan metabolic process"/>
    <property type="evidence" value="ECO:0007669"/>
    <property type="project" value="TreeGrafter"/>
</dbReference>
<evidence type="ECO:0000256" key="4">
    <source>
        <dbReference type="ARBA" id="ARBA00022801"/>
    </source>
</evidence>
<comment type="similarity">
    <text evidence="2">Belongs to the glycosyl hydrolase 20 family.</text>
</comment>
<dbReference type="InterPro" id="IPR015882">
    <property type="entry name" value="HEX_bac_N"/>
</dbReference>
<dbReference type="Pfam" id="PF00728">
    <property type="entry name" value="Glyco_hydro_20"/>
    <property type="match status" value="1"/>
</dbReference>
<feature type="active site" description="Proton donor" evidence="6">
    <location>
        <position position="350"/>
    </location>
</feature>
<dbReference type="GO" id="GO:0004563">
    <property type="term" value="F:beta-N-acetylhexosaminidase activity"/>
    <property type="evidence" value="ECO:0007669"/>
    <property type="project" value="UniProtKB-EC"/>
</dbReference>
<feature type="domain" description="Beta-hexosaminidase bacterial type N-terminal" evidence="9">
    <location>
        <begin position="49"/>
        <end position="183"/>
    </location>
</feature>
<dbReference type="PRINTS" id="PR00738">
    <property type="entry name" value="GLHYDRLASE20"/>
</dbReference>
<dbReference type="InterPro" id="IPR015883">
    <property type="entry name" value="Glyco_hydro_20_cat"/>
</dbReference>
<reference evidence="10" key="1">
    <citation type="submission" date="2021-06" db="EMBL/GenBank/DDBJ databases">
        <authorList>
            <person name="Arsene-Ploetze F."/>
        </authorList>
    </citation>
    <scope>NUCLEOTIDE SEQUENCE</scope>
    <source>
        <strain evidence="10">SBRY1</strain>
    </source>
</reference>
<dbReference type="CDD" id="cd06568">
    <property type="entry name" value="GH20_SpHex_like"/>
    <property type="match status" value="1"/>
</dbReference>
<dbReference type="EMBL" id="CAJVAX010000004">
    <property type="protein sequence ID" value="CAG7617378.1"/>
    <property type="molecule type" value="Genomic_DNA"/>
</dbReference>
<evidence type="ECO:0000256" key="3">
    <source>
        <dbReference type="ARBA" id="ARBA00012663"/>
    </source>
</evidence>
<evidence type="ECO:0000313" key="11">
    <source>
        <dbReference type="Proteomes" id="UP001153328"/>
    </source>
</evidence>
<feature type="domain" description="Glycoside hydrolase family 20 catalytic" evidence="8">
    <location>
        <begin position="187"/>
        <end position="508"/>
    </location>
</feature>
<dbReference type="GO" id="GO:0005975">
    <property type="term" value="P:carbohydrate metabolic process"/>
    <property type="evidence" value="ECO:0007669"/>
    <property type="project" value="InterPro"/>
</dbReference>
<dbReference type="Gene3D" id="3.30.379.10">
    <property type="entry name" value="Chitobiase/beta-hexosaminidase domain 2-like"/>
    <property type="match status" value="1"/>
</dbReference>
<organism evidence="10 11">
    <name type="scientific">Actinacidiphila bryophytorum</name>
    <dbReference type="NCBI Taxonomy" id="1436133"/>
    <lineage>
        <taxon>Bacteria</taxon>
        <taxon>Bacillati</taxon>
        <taxon>Actinomycetota</taxon>
        <taxon>Actinomycetes</taxon>
        <taxon>Kitasatosporales</taxon>
        <taxon>Streptomycetaceae</taxon>
        <taxon>Actinacidiphila</taxon>
    </lineage>
</organism>
<dbReference type="InterPro" id="IPR029018">
    <property type="entry name" value="Hex-like_dom2"/>
</dbReference>
<feature type="chain" id="PRO_5040978955" description="beta-N-acetylhexosaminidase" evidence="7">
    <location>
        <begin position="25"/>
        <end position="547"/>
    </location>
</feature>
<dbReference type="Gene3D" id="3.20.20.80">
    <property type="entry name" value="Glycosidases"/>
    <property type="match status" value="1"/>
</dbReference>
<dbReference type="InterPro" id="IPR025705">
    <property type="entry name" value="Beta_hexosaminidase_sua/sub"/>
</dbReference>
<keyword evidence="11" id="KW-1185">Reference proteome</keyword>
<dbReference type="SUPFAM" id="SSF55545">
    <property type="entry name" value="beta-N-acetylhexosaminidase-like domain"/>
    <property type="match status" value="1"/>
</dbReference>
<dbReference type="PANTHER" id="PTHR22600">
    <property type="entry name" value="BETA-HEXOSAMINIDASE"/>
    <property type="match status" value="1"/>
</dbReference>
<gene>
    <name evidence="10" type="primary">hex</name>
    <name evidence="10" type="ORF">SBRY_120016</name>
</gene>
<dbReference type="SUPFAM" id="SSF51445">
    <property type="entry name" value="(Trans)glycosidases"/>
    <property type="match status" value="1"/>
</dbReference>
<dbReference type="RefSeq" id="WP_205045908.1">
    <property type="nucleotide sequence ID" value="NZ_CAJVAX010000004.1"/>
</dbReference>
<protein>
    <recommendedName>
        <fullName evidence="3">beta-N-acetylhexosaminidase</fullName>
        <ecNumber evidence="3">3.2.1.52</ecNumber>
    </recommendedName>
</protein>
<dbReference type="AlphaFoldDB" id="A0A9W4E868"/>
<dbReference type="Proteomes" id="UP001153328">
    <property type="component" value="Unassembled WGS sequence"/>
</dbReference>
<sequence>MRLLGTVPRLAGSLLLVLAAGASALGVASAHSRPHSPGSPGAAVRPLGQIVPAPAQVHPAGAPFTLTPSARIRVAGHARDVRDVGSYLAGLLRPSTGYALPVVQDGGPGGGHDVRLALTSGDSALGAEGYRLDSGPGGVTLTARTSAGLFHGVQTLRQLLPAAVEKRTPQHGPWQVAGGTVTDVPRYAYRGAMLDVSRHFFTVAQVEKYIDELALYKINELHLHLSDDQGWRIAVNSWPRLAAYGGSTAVGGGAGGFYTKAQYAQIVGYAASRHLEVVPEIDMPSHTDAALASYAQLNCDGVAPPLYTGTEVGFSSLCVPKDVTYAFVDDVIRELAAITPGRYLHIGGDEAHSTSQADYVAFMNRAQAVVQKYGKTVMGWHQITSATPVPGAVAEYWGYDETGAAERAQVAAAAQAGTRLVLAPADRSYLDMKYDEDTRLGQDWAGTVEVDRSYGWDPGTYLADAGVPASAVLGVEAPLWTETITSSDDIEAMAFPRLPGIAELGWSPASTHDWTAYKVRLAAQGPRMAALGIDFYRSPLVDWPANS</sequence>
<name>A0A9W4E868_9ACTN</name>
<keyword evidence="5 10" id="KW-0326">Glycosidase</keyword>
<evidence type="ECO:0000256" key="6">
    <source>
        <dbReference type="PIRSR" id="PIRSR625705-1"/>
    </source>
</evidence>
<dbReference type="InterPro" id="IPR017853">
    <property type="entry name" value="GH"/>
</dbReference>
<comment type="caution">
    <text evidence="10">The sequence shown here is derived from an EMBL/GenBank/DDBJ whole genome shotgun (WGS) entry which is preliminary data.</text>
</comment>
<dbReference type="PANTHER" id="PTHR22600:SF57">
    <property type="entry name" value="BETA-N-ACETYLHEXOSAMINIDASE"/>
    <property type="match status" value="1"/>
</dbReference>
<evidence type="ECO:0000259" key="9">
    <source>
        <dbReference type="Pfam" id="PF02838"/>
    </source>
</evidence>
<evidence type="ECO:0000313" key="10">
    <source>
        <dbReference type="EMBL" id="CAG7617378.1"/>
    </source>
</evidence>
<evidence type="ECO:0000259" key="8">
    <source>
        <dbReference type="Pfam" id="PF00728"/>
    </source>
</evidence>
<dbReference type="GO" id="GO:0016020">
    <property type="term" value="C:membrane"/>
    <property type="evidence" value="ECO:0007669"/>
    <property type="project" value="TreeGrafter"/>
</dbReference>